<accession>A0A0F7TGC4</accession>
<reference evidence="3" key="1">
    <citation type="journal article" date="2015" name="Genome Announc.">
        <title>Draft genome sequence of the fungus Penicillium brasilianum MG11.</title>
        <authorList>
            <person name="Horn F."/>
            <person name="Linde J."/>
            <person name="Mattern D.J."/>
            <person name="Walther G."/>
            <person name="Guthke R."/>
            <person name="Brakhage A.A."/>
            <person name="Valiante V."/>
        </authorList>
    </citation>
    <scope>NUCLEOTIDE SEQUENCE [LARGE SCALE GENOMIC DNA]</scope>
    <source>
        <strain evidence="3">MG11</strain>
    </source>
</reference>
<dbReference type="Proteomes" id="UP000042958">
    <property type="component" value="Unassembled WGS sequence"/>
</dbReference>
<keyword evidence="3" id="KW-1185">Reference proteome</keyword>
<gene>
    <name evidence="2" type="ORF">PMG11_01821</name>
</gene>
<dbReference type="AlphaFoldDB" id="A0A0F7TGC4"/>
<feature type="region of interest" description="Disordered" evidence="1">
    <location>
        <begin position="190"/>
        <end position="216"/>
    </location>
</feature>
<dbReference type="EMBL" id="CDHK01000002">
    <property type="protein sequence ID" value="CEJ55570.1"/>
    <property type="molecule type" value="Genomic_DNA"/>
</dbReference>
<evidence type="ECO:0000313" key="3">
    <source>
        <dbReference type="Proteomes" id="UP000042958"/>
    </source>
</evidence>
<organism evidence="2 3">
    <name type="scientific">Penicillium brasilianum</name>
    <dbReference type="NCBI Taxonomy" id="104259"/>
    <lineage>
        <taxon>Eukaryota</taxon>
        <taxon>Fungi</taxon>
        <taxon>Dikarya</taxon>
        <taxon>Ascomycota</taxon>
        <taxon>Pezizomycotina</taxon>
        <taxon>Eurotiomycetes</taxon>
        <taxon>Eurotiomycetidae</taxon>
        <taxon>Eurotiales</taxon>
        <taxon>Aspergillaceae</taxon>
        <taxon>Penicillium</taxon>
    </lineage>
</organism>
<proteinExistence type="predicted"/>
<name>A0A0F7TGC4_PENBI</name>
<evidence type="ECO:0000256" key="1">
    <source>
        <dbReference type="SAM" id="MobiDB-lite"/>
    </source>
</evidence>
<evidence type="ECO:0000313" key="2">
    <source>
        <dbReference type="EMBL" id="CEJ55570.1"/>
    </source>
</evidence>
<protein>
    <submittedName>
        <fullName evidence="2">Uncharacterized protein</fullName>
    </submittedName>
</protein>
<sequence>MDPLEALHAFYLITTINSKRRTALRESKPFDTQCTIRHKPCTKNFPACGPSGVGNLADIPYDPQQIDTNIAAFHFGSFASQRRRLAFTMEQSTHTFATEQQIRHFTHTSTKEGVYSAPQPMDLTEVAHLIFAIVNDPHSEFLNDCLIYEPIDMLSNPGSRDIGITQAISIGDTVAGLFEDAREQLEKQNAQTKRFVEGEVGPPIYGEEDESGNKVR</sequence>